<dbReference type="RefSeq" id="WP_095821962.1">
    <property type="nucleotide sequence ID" value="NZ_NSGH01000009.1"/>
</dbReference>
<proteinExistence type="predicted"/>
<evidence type="ECO:0000313" key="2">
    <source>
        <dbReference type="Proteomes" id="UP000217561"/>
    </source>
</evidence>
<organism evidence="1 2">
    <name type="scientific">Salimicrobium humidisoli</name>
    <dbReference type="NCBI Taxonomy" id="2029857"/>
    <lineage>
        <taxon>Bacteria</taxon>
        <taxon>Bacillati</taxon>
        <taxon>Bacillota</taxon>
        <taxon>Bacilli</taxon>
        <taxon>Bacillales</taxon>
        <taxon>Bacillaceae</taxon>
        <taxon>Salimicrobium</taxon>
    </lineage>
</organism>
<keyword evidence="2" id="KW-1185">Reference proteome</keyword>
<gene>
    <name evidence="1" type="ORF">CKW00_06955</name>
</gene>
<comment type="caution">
    <text evidence="1">The sequence shown here is derived from an EMBL/GenBank/DDBJ whole genome shotgun (WGS) entry which is preliminary data.</text>
</comment>
<dbReference type="Proteomes" id="UP000217561">
    <property type="component" value="Unassembled WGS sequence"/>
</dbReference>
<reference evidence="1 2" key="1">
    <citation type="submission" date="2017-08" db="EMBL/GenBank/DDBJ databases">
        <title>Salimicrobium alkalisoli sp. nov., isolated from saline alkaline soil.</title>
        <authorList>
            <person name="Zhang G."/>
            <person name="Xiong Q."/>
        </authorList>
    </citation>
    <scope>NUCLEOTIDE SEQUENCE [LARGE SCALE GENOMIC DNA]</scope>
    <source>
        <strain evidence="1 2">WN024</strain>
    </source>
</reference>
<protein>
    <submittedName>
        <fullName evidence="1">Uncharacterized protein</fullName>
    </submittedName>
</protein>
<accession>A0ABX4HS93</accession>
<evidence type="ECO:0000313" key="1">
    <source>
        <dbReference type="EMBL" id="PBB05732.1"/>
    </source>
</evidence>
<name>A0ABX4HS93_9BACI</name>
<dbReference type="EMBL" id="NSGH01000009">
    <property type="protein sequence ID" value="PBB05732.1"/>
    <property type="molecule type" value="Genomic_DNA"/>
</dbReference>
<sequence length="106" mass="11714">MNITADIELKDGQLDRLGKTTPFRSISATFTYSNGKEREYSRIKTGVDVIAIEQALDYVVQLEKADQDGPHDLTLNITGTTVTAADQTRINDRFTTTAEINSVTFA</sequence>